<name>A0A8F5BP31_SACSH</name>
<protein>
    <submittedName>
        <fullName evidence="1">Chromosome partition protein MukB</fullName>
    </submittedName>
</protein>
<dbReference type="AlphaFoldDB" id="A0A8F5BP31"/>
<gene>
    <name evidence="1" type="ORF">J5U23_01717</name>
</gene>
<accession>A0A8F5BP31</accession>
<organism evidence="1 2">
    <name type="scientific">Saccharolobus shibatae (strain ATCC 51178 / DSM 5389 / JCM 8931 / NBRC 15437 / B12)</name>
    <name type="common">Sulfolobus shibatae</name>
    <dbReference type="NCBI Taxonomy" id="523848"/>
    <lineage>
        <taxon>Archaea</taxon>
        <taxon>Thermoproteota</taxon>
        <taxon>Thermoprotei</taxon>
        <taxon>Sulfolobales</taxon>
        <taxon>Sulfolobaceae</taxon>
        <taxon>Saccharolobus</taxon>
    </lineage>
</organism>
<dbReference type="EMBL" id="CP077717">
    <property type="protein sequence ID" value="QXJ28848.1"/>
    <property type="molecule type" value="Genomic_DNA"/>
</dbReference>
<evidence type="ECO:0000313" key="2">
    <source>
        <dbReference type="Proteomes" id="UP000694018"/>
    </source>
</evidence>
<reference evidence="1" key="1">
    <citation type="journal article" date="2021" name="Environ. Microbiol.">
        <title>New insights into the diversity and evolution of the archaeal mobilome from three complete genomes of Saccharolobus shibatae.</title>
        <authorList>
            <person name="Medvedeva S."/>
            <person name="Brandt D."/>
            <person name="Cvirkaite-Krupovic V."/>
            <person name="Liu Y."/>
            <person name="Severinov K."/>
            <person name="Ishino S."/>
            <person name="Ishino Y."/>
            <person name="Prangishvili D."/>
            <person name="Kalinowski J."/>
            <person name="Krupovic M."/>
        </authorList>
    </citation>
    <scope>NUCLEOTIDE SEQUENCE</scope>
    <source>
        <strain evidence="1">B12</strain>
    </source>
</reference>
<evidence type="ECO:0000313" key="1">
    <source>
        <dbReference type="EMBL" id="QXJ28848.1"/>
    </source>
</evidence>
<sequence length="101" mass="11921">MPASTFNSIVDYHFFIIDNKWRSILSFNSIVDYQKLAQAQNPKGNPNFQFYSRLSAKMPKLLASYLLLNFQFYSRLSRLREFYLAEGFMLAFNSIVDYHSL</sequence>
<dbReference type="Proteomes" id="UP000694018">
    <property type="component" value="Chromosome"/>
</dbReference>
<dbReference type="KEGG" id="sshi:J5U23_01717"/>
<proteinExistence type="predicted"/>